<name>A0A852VIA1_9BACT</name>
<reference evidence="1 2" key="1">
    <citation type="submission" date="2020-07" db="EMBL/GenBank/DDBJ databases">
        <title>Genomic Encyclopedia of Type Strains, Phase IV (KMG-V): Genome sequencing to study the core and pangenomes of soil and plant-associated prokaryotes.</title>
        <authorList>
            <person name="Whitman W."/>
        </authorList>
    </citation>
    <scope>NUCLEOTIDE SEQUENCE [LARGE SCALE GENOMIC DNA]</scope>
    <source>
        <strain evidence="1 2">M8UP22</strain>
    </source>
</reference>
<dbReference type="EMBL" id="JACCCU010000002">
    <property type="protein sequence ID" value="NYF91360.1"/>
    <property type="molecule type" value="Genomic_DNA"/>
</dbReference>
<sequence length="147" mass="16379">MSSTPIIPPGGMPPTPPHWLEESDWIVLIEFLPKDDVEDRTQAAERIGYMLAYAQMTDTRMLALLGDPRADTYELLFSFNSTENKAEFIRLLNSNELSACDEEFIQVPPQDEIDAAQPIAKVLPEDVVQRVTLIATMLMGGQSGIVQ</sequence>
<gene>
    <name evidence="1" type="ORF">HDF08_003462</name>
</gene>
<evidence type="ECO:0000313" key="1">
    <source>
        <dbReference type="EMBL" id="NYF91360.1"/>
    </source>
</evidence>
<organism evidence="1 2">
    <name type="scientific">Tunturiibacter lichenicola</name>
    <dbReference type="NCBI Taxonomy" id="2051959"/>
    <lineage>
        <taxon>Bacteria</taxon>
        <taxon>Pseudomonadati</taxon>
        <taxon>Acidobacteriota</taxon>
        <taxon>Terriglobia</taxon>
        <taxon>Terriglobales</taxon>
        <taxon>Acidobacteriaceae</taxon>
        <taxon>Tunturiibacter</taxon>
    </lineage>
</organism>
<accession>A0A852VIA1</accession>
<proteinExistence type="predicted"/>
<dbReference type="AlphaFoldDB" id="A0A852VIA1"/>
<protein>
    <submittedName>
        <fullName evidence="1">Uncharacterized protein</fullName>
    </submittedName>
</protein>
<comment type="caution">
    <text evidence="1">The sequence shown here is derived from an EMBL/GenBank/DDBJ whole genome shotgun (WGS) entry which is preliminary data.</text>
</comment>
<evidence type="ECO:0000313" key="2">
    <source>
        <dbReference type="Proteomes" id="UP000564385"/>
    </source>
</evidence>
<dbReference type="Proteomes" id="UP000564385">
    <property type="component" value="Unassembled WGS sequence"/>
</dbReference>